<accession>A0A0G3WJA4</accession>
<dbReference type="KEGG" id="epo:Epro_0175"/>
<dbReference type="PATRIC" id="fig|1408281.3.peg.180"/>
<dbReference type="AlphaFoldDB" id="A0A0G3WJA4"/>
<keyword evidence="3" id="KW-1185">Reference proteome</keyword>
<dbReference type="GO" id="GO:0004633">
    <property type="term" value="F:phosphopantothenoylcysteine decarboxylase activity"/>
    <property type="evidence" value="ECO:0007669"/>
    <property type="project" value="TreeGrafter"/>
</dbReference>
<protein>
    <submittedName>
        <fullName evidence="2">4-phosphopantothenoylcysteine decarboxylase</fullName>
    </submittedName>
</protein>
<dbReference type="PANTHER" id="PTHR14359">
    <property type="entry name" value="HOMO-OLIGOMERIC FLAVIN CONTAINING CYS DECARBOXYLASE FAMILY"/>
    <property type="match status" value="1"/>
</dbReference>
<dbReference type="InterPro" id="IPR036551">
    <property type="entry name" value="Flavin_trans-like"/>
</dbReference>
<dbReference type="Proteomes" id="UP000035337">
    <property type="component" value="Chromosome"/>
</dbReference>
<dbReference type="SUPFAM" id="SSF52507">
    <property type="entry name" value="Homo-oligomeric flavin-containing Cys decarboxylases, HFCD"/>
    <property type="match status" value="1"/>
</dbReference>
<dbReference type="GO" id="GO:0071513">
    <property type="term" value="C:phosphopantothenoylcysteine decarboxylase complex"/>
    <property type="evidence" value="ECO:0007669"/>
    <property type="project" value="TreeGrafter"/>
</dbReference>
<dbReference type="GO" id="GO:0015937">
    <property type="term" value="P:coenzyme A biosynthetic process"/>
    <property type="evidence" value="ECO:0007669"/>
    <property type="project" value="TreeGrafter"/>
</dbReference>
<evidence type="ECO:0000313" key="3">
    <source>
        <dbReference type="Proteomes" id="UP000035337"/>
    </source>
</evidence>
<feature type="domain" description="Flavoprotein" evidence="1">
    <location>
        <begin position="6"/>
        <end position="177"/>
    </location>
</feature>
<organism evidence="2 3">
    <name type="scientific">Endomicrobium proavitum</name>
    <dbReference type="NCBI Taxonomy" id="1408281"/>
    <lineage>
        <taxon>Bacteria</taxon>
        <taxon>Pseudomonadati</taxon>
        <taxon>Elusimicrobiota</taxon>
        <taxon>Endomicrobiia</taxon>
        <taxon>Endomicrobiales</taxon>
        <taxon>Endomicrobiaceae</taxon>
        <taxon>Endomicrobium</taxon>
    </lineage>
</organism>
<name>A0A0G3WJA4_9BACT</name>
<gene>
    <name evidence="2" type="primary">coaC</name>
    <name evidence="2" type="ORF">Epro_0175</name>
</gene>
<dbReference type="Pfam" id="PF02441">
    <property type="entry name" value="Flavoprotein"/>
    <property type="match status" value="1"/>
</dbReference>
<dbReference type="PANTHER" id="PTHR14359:SF6">
    <property type="entry name" value="PHOSPHOPANTOTHENOYLCYSTEINE DECARBOXYLASE"/>
    <property type="match status" value="1"/>
</dbReference>
<dbReference type="Gene3D" id="3.40.50.1950">
    <property type="entry name" value="Flavin prenyltransferase-like"/>
    <property type="match status" value="1"/>
</dbReference>
<dbReference type="EMBL" id="CP009498">
    <property type="protein sequence ID" value="AKL97554.1"/>
    <property type="molecule type" value="Genomic_DNA"/>
</dbReference>
<dbReference type="InterPro" id="IPR003382">
    <property type="entry name" value="Flavoprotein"/>
</dbReference>
<dbReference type="RefSeq" id="WP_052569728.1">
    <property type="nucleotide sequence ID" value="NZ_CP009498.1"/>
</dbReference>
<dbReference type="GO" id="GO:0010181">
    <property type="term" value="F:FMN binding"/>
    <property type="evidence" value="ECO:0007669"/>
    <property type="project" value="TreeGrafter"/>
</dbReference>
<sequence length="180" mass="19281">MSLKGKNIIVGITGSIAAYKACDAVRALVKLGANVECILTKNGAEFITALTLQTLSKNKVHACMFETPKEWEIDHISLAKKADVIAVVPATADIIARLAVGRADDLLSCAILASKAKIIICPAMNSNMLRHKATKKNIETLKSYGYKFVNSQEGELACGDKGDGRLAPVDEIIKVILKEA</sequence>
<evidence type="ECO:0000259" key="1">
    <source>
        <dbReference type="Pfam" id="PF02441"/>
    </source>
</evidence>
<dbReference type="STRING" id="1408281.Epro_0175"/>
<proteinExistence type="predicted"/>
<evidence type="ECO:0000313" key="2">
    <source>
        <dbReference type="EMBL" id="AKL97554.1"/>
    </source>
</evidence>
<reference evidence="2 3" key="1">
    <citation type="submission" date="2014-09" db="EMBL/GenBank/DDBJ databases">
        <title>Complete genome sequence of Endomicrobium proavitum.</title>
        <authorList>
            <person name="Zheng H."/>
        </authorList>
    </citation>
    <scope>NUCLEOTIDE SEQUENCE [LARGE SCALE GENOMIC DNA]</scope>
    <source>
        <strain evidence="2 3">Rsa215</strain>
    </source>
</reference>
<dbReference type="OrthoDB" id="9802554at2"/>